<keyword evidence="3" id="KW-1003">Cell membrane</keyword>
<keyword evidence="10" id="KW-1185">Reference proteome</keyword>
<evidence type="ECO:0000313" key="10">
    <source>
        <dbReference type="Proteomes" id="UP000600247"/>
    </source>
</evidence>
<evidence type="ECO:0000256" key="5">
    <source>
        <dbReference type="ARBA" id="ARBA00022989"/>
    </source>
</evidence>
<gene>
    <name evidence="9" type="ORF">GCM10010918_36140</name>
</gene>
<dbReference type="Proteomes" id="UP000600247">
    <property type="component" value="Unassembled WGS sequence"/>
</dbReference>
<name>A0A917M4A0_9BACL</name>
<dbReference type="EMBL" id="BMHY01000007">
    <property type="protein sequence ID" value="GGG76387.1"/>
    <property type="molecule type" value="Genomic_DNA"/>
</dbReference>
<comment type="subcellular location">
    <subcellularLocation>
        <location evidence="1">Cell membrane</location>
        <topology evidence="1">Multi-pass membrane protein</topology>
    </subcellularLocation>
</comment>
<dbReference type="GO" id="GO:0005886">
    <property type="term" value="C:plasma membrane"/>
    <property type="evidence" value="ECO:0007669"/>
    <property type="project" value="UniProtKB-SubCell"/>
</dbReference>
<dbReference type="GO" id="GO:0004713">
    <property type="term" value="F:protein tyrosine kinase activity"/>
    <property type="evidence" value="ECO:0007669"/>
    <property type="project" value="TreeGrafter"/>
</dbReference>
<keyword evidence="6 7" id="KW-0472">Membrane</keyword>
<evidence type="ECO:0000256" key="3">
    <source>
        <dbReference type="ARBA" id="ARBA00022475"/>
    </source>
</evidence>
<dbReference type="RefSeq" id="WP_188890596.1">
    <property type="nucleotide sequence ID" value="NZ_BMHY01000007.1"/>
</dbReference>
<dbReference type="PROSITE" id="PS51257">
    <property type="entry name" value="PROKAR_LIPOPROTEIN"/>
    <property type="match status" value="1"/>
</dbReference>
<evidence type="ECO:0000259" key="8">
    <source>
        <dbReference type="Pfam" id="PF02706"/>
    </source>
</evidence>
<dbReference type="AlphaFoldDB" id="A0A917M4A0"/>
<dbReference type="Pfam" id="PF02706">
    <property type="entry name" value="Wzz"/>
    <property type="match status" value="1"/>
</dbReference>
<evidence type="ECO:0000256" key="4">
    <source>
        <dbReference type="ARBA" id="ARBA00022692"/>
    </source>
</evidence>
<keyword evidence="4 7" id="KW-0812">Transmembrane</keyword>
<evidence type="ECO:0000256" key="2">
    <source>
        <dbReference type="ARBA" id="ARBA00006683"/>
    </source>
</evidence>
<proteinExistence type="inferred from homology"/>
<organism evidence="9 10">
    <name type="scientific">Paenibacillus radicis</name>
    <name type="common">ex Gao et al. 2016</name>
    <dbReference type="NCBI Taxonomy" id="1737354"/>
    <lineage>
        <taxon>Bacteria</taxon>
        <taxon>Bacillati</taxon>
        <taxon>Bacillota</taxon>
        <taxon>Bacilli</taxon>
        <taxon>Bacillales</taxon>
        <taxon>Paenibacillaceae</taxon>
        <taxon>Paenibacillus</taxon>
    </lineage>
</organism>
<dbReference type="InterPro" id="IPR050445">
    <property type="entry name" value="Bact_polysacc_biosynth/exp"/>
</dbReference>
<accession>A0A917M4A0</accession>
<feature type="transmembrane region" description="Helical" evidence="7">
    <location>
        <begin position="171"/>
        <end position="193"/>
    </location>
</feature>
<protein>
    <submittedName>
        <fullName evidence="9">Capsular polysaccharide biosynthesis protein</fullName>
    </submittedName>
</protein>
<dbReference type="InterPro" id="IPR003856">
    <property type="entry name" value="LPS_length_determ_N"/>
</dbReference>
<comment type="caution">
    <text evidence="9">The sequence shown here is derived from an EMBL/GenBank/DDBJ whole genome shotgun (WGS) entry which is preliminary data.</text>
</comment>
<comment type="similarity">
    <text evidence="2">Belongs to the CpsC/CapA family.</text>
</comment>
<dbReference type="PANTHER" id="PTHR32309:SF13">
    <property type="entry name" value="FERRIC ENTEROBACTIN TRANSPORT PROTEIN FEPE"/>
    <property type="match status" value="1"/>
</dbReference>
<reference evidence="9 10" key="1">
    <citation type="journal article" date="2014" name="Int. J. Syst. Evol. Microbiol.">
        <title>Complete genome sequence of Corynebacterium casei LMG S-19264T (=DSM 44701T), isolated from a smear-ripened cheese.</title>
        <authorList>
            <consortium name="US DOE Joint Genome Institute (JGI-PGF)"/>
            <person name="Walter F."/>
            <person name="Albersmeier A."/>
            <person name="Kalinowski J."/>
            <person name="Ruckert C."/>
        </authorList>
    </citation>
    <scope>NUCLEOTIDE SEQUENCE [LARGE SCALE GENOMIC DNA]</scope>
    <source>
        <strain evidence="9 10">CGMCC 1.15286</strain>
    </source>
</reference>
<evidence type="ECO:0000256" key="1">
    <source>
        <dbReference type="ARBA" id="ARBA00004651"/>
    </source>
</evidence>
<dbReference type="PANTHER" id="PTHR32309">
    <property type="entry name" value="TYROSINE-PROTEIN KINASE"/>
    <property type="match status" value="1"/>
</dbReference>
<feature type="domain" description="Polysaccharide chain length determinant N-terminal" evidence="8">
    <location>
        <begin position="1"/>
        <end position="86"/>
    </location>
</feature>
<evidence type="ECO:0000313" key="9">
    <source>
        <dbReference type="EMBL" id="GGG76387.1"/>
    </source>
</evidence>
<evidence type="ECO:0000256" key="7">
    <source>
        <dbReference type="SAM" id="Phobius"/>
    </source>
</evidence>
<evidence type="ECO:0000256" key="6">
    <source>
        <dbReference type="ARBA" id="ARBA00023136"/>
    </source>
</evidence>
<keyword evidence="5 7" id="KW-1133">Transmembrane helix</keyword>
<sequence length="250" mass="28003">MDLNRYLSLVKKKWWLLALFVIVACAAVAVKSYYFTTPIYEARAKLIVNQVNSNLMPNVGSLQFDLMLMGSYKEIMLSSAILDKVVELNPGLGESASHMARELSVFSSTNSQVMSIVYQDESYQHAMEVVNAVVKVFKDQIPTIMNVNNITILNEAKPADANSLSPINNNLVMSLLIAFVISIMLCMSFIIFLDYLNDTFKSEEELKELLGIPVLASLSKTKRKDMRTGRKKAALAKKREVGENYATLNQ</sequence>